<proteinExistence type="inferred from homology"/>
<comment type="similarity">
    <text evidence="2">Belongs to the autoinducer-2 exporter (AI-2E) (TC 2.A.86) family.</text>
</comment>
<feature type="transmembrane region" description="Helical" evidence="8">
    <location>
        <begin position="239"/>
        <end position="268"/>
    </location>
</feature>
<dbReference type="STRING" id="472759.Nhal_1828"/>
<evidence type="ECO:0000256" key="8">
    <source>
        <dbReference type="SAM" id="Phobius"/>
    </source>
</evidence>
<reference evidence="11" key="2">
    <citation type="submission" date="2010-04" db="EMBL/GenBank/DDBJ databases">
        <title>Complete genome sequence of Nitrosococcus halophilus Nc4, a salt-adapted, aerobic obligate ammonia-oxidizing sulfur purple bacterium.</title>
        <authorList>
            <consortium name="US DOE Joint Genome Institute"/>
            <person name="Campbell M.A."/>
            <person name="Malfatti S.A."/>
            <person name="Chain P.S.G."/>
            <person name="Heidelberg J.F."/>
            <person name="Ward B.B."/>
            <person name="Klotz M.G."/>
        </authorList>
    </citation>
    <scope>NUCLEOTIDE SEQUENCE [LARGE SCALE GENOMIC DNA]</scope>
    <source>
        <strain evidence="11">Nc4</strain>
    </source>
</reference>
<feature type="transmembrane region" description="Helical" evidence="8">
    <location>
        <begin position="71"/>
        <end position="91"/>
    </location>
</feature>
<dbReference type="GO" id="GO:0055085">
    <property type="term" value="P:transmembrane transport"/>
    <property type="evidence" value="ECO:0007669"/>
    <property type="project" value="TreeGrafter"/>
</dbReference>
<comment type="subcellular location">
    <subcellularLocation>
        <location evidence="1">Cell membrane</location>
        <topology evidence="1">Multi-pass membrane protein</topology>
    </subcellularLocation>
</comment>
<dbReference type="KEGG" id="nhl:Nhal_1847"/>
<feature type="transmembrane region" description="Helical" evidence="8">
    <location>
        <begin position="307"/>
        <end position="337"/>
    </location>
</feature>
<dbReference type="RefSeq" id="WP_013032834.1">
    <property type="nucleotide sequence ID" value="NC_013960.1"/>
</dbReference>
<dbReference type="OrthoDB" id="5562213at2"/>
<feature type="transmembrane region" description="Helical" evidence="8">
    <location>
        <begin position="280"/>
        <end position="301"/>
    </location>
</feature>
<dbReference type="eggNOG" id="COG0628">
    <property type="taxonomic scope" value="Bacteria"/>
</dbReference>
<feature type="transmembrane region" description="Helical" evidence="8">
    <location>
        <begin position="20"/>
        <end position="51"/>
    </location>
</feature>
<evidence type="ECO:0000256" key="2">
    <source>
        <dbReference type="ARBA" id="ARBA00009773"/>
    </source>
</evidence>
<dbReference type="PANTHER" id="PTHR21716:SF53">
    <property type="entry name" value="PERMEASE PERM-RELATED"/>
    <property type="match status" value="1"/>
</dbReference>
<gene>
    <name evidence="9" type="ordered locus">Nhal_1828</name>
    <name evidence="10" type="ordered locus">Nhal_1847</name>
</gene>
<dbReference type="HOGENOM" id="CLU_031275_8_0_6"/>
<sequence length="371" mass="41629">MRLVRDWFQRHFSNPQVAGLALLLVVSFATVIFMGHILAPVLASLVIAYLLEGIVGYLERRRCPRWLAVPLVFVAFMVAFFGDIFGVIPLLSQQVTQFFQLLPTMIARGHELLLSLPEHYPDLFSEAQVNNLVSAIHVEVAQLGQEVLSWSLASVTSLITLGMYLVLVPLLVFFFLKDKDRLIEWCKSYLPQERKLIAEVWGEVDFQIANYVRGKCIEILIVWAVSFITFYVLGLRFSMLLSVLMGLSVLIPYIGAMAITLLVAFVAYFQWGLSTEFAEVLGACVIIQFLDGNVLATLLFAEVVDLHPVAVIVAIVVFGGVWGLWGLFFAIPLATIIQAVLKAWPKVPPVEERPPLLKRWGISLLGRQRSR</sequence>
<evidence type="ECO:0000256" key="5">
    <source>
        <dbReference type="ARBA" id="ARBA00022692"/>
    </source>
</evidence>
<accession>D5C357</accession>
<feature type="transmembrane region" description="Helical" evidence="8">
    <location>
        <begin position="216"/>
        <end position="233"/>
    </location>
</feature>
<dbReference type="AlphaFoldDB" id="D5C357"/>
<protein>
    <recommendedName>
        <fullName evidence="12">Permease</fullName>
    </recommendedName>
</protein>
<organism evidence="9 11">
    <name type="scientific">Nitrosococcus halophilus (strain Nc4)</name>
    <dbReference type="NCBI Taxonomy" id="472759"/>
    <lineage>
        <taxon>Bacteria</taxon>
        <taxon>Pseudomonadati</taxon>
        <taxon>Pseudomonadota</taxon>
        <taxon>Gammaproteobacteria</taxon>
        <taxon>Chromatiales</taxon>
        <taxon>Chromatiaceae</taxon>
        <taxon>Nitrosococcus</taxon>
    </lineage>
</organism>
<evidence type="ECO:0008006" key="12">
    <source>
        <dbReference type="Google" id="ProtNLM"/>
    </source>
</evidence>
<evidence type="ECO:0000313" key="9">
    <source>
        <dbReference type="EMBL" id="ADE14949.1"/>
    </source>
</evidence>
<dbReference type="Proteomes" id="UP000001844">
    <property type="component" value="Chromosome"/>
</dbReference>
<evidence type="ECO:0000313" key="11">
    <source>
        <dbReference type="Proteomes" id="UP000001844"/>
    </source>
</evidence>
<dbReference type="PANTHER" id="PTHR21716">
    <property type="entry name" value="TRANSMEMBRANE PROTEIN"/>
    <property type="match status" value="1"/>
</dbReference>
<keyword evidence="7 8" id="KW-0472">Membrane</keyword>
<keyword evidence="5 8" id="KW-0812">Transmembrane</keyword>
<dbReference type="Pfam" id="PF01594">
    <property type="entry name" value="AI-2E_transport"/>
    <property type="match status" value="1"/>
</dbReference>
<name>D5C357_NITHN</name>
<dbReference type="GO" id="GO:0005886">
    <property type="term" value="C:plasma membrane"/>
    <property type="evidence" value="ECO:0007669"/>
    <property type="project" value="UniProtKB-SubCell"/>
</dbReference>
<dbReference type="EMBL" id="CP001798">
    <property type="protein sequence ID" value="ADE14949.1"/>
    <property type="molecule type" value="Genomic_DNA"/>
</dbReference>
<evidence type="ECO:0000256" key="7">
    <source>
        <dbReference type="ARBA" id="ARBA00023136"/>
    </source>
</evidence>
<dbReference type="KEGG" id="nhl:Nhal_1828"/>
<evidence type="ECO:0000256" key="3">
    <source>
        <dbReference type="ARBA" id="ARBA00022448"/>
    </source>
</evidence>
<keyword evidence="3" id="KW-0813">Transport</keyword>
<keyword evidence="11" id="KW-1185">Reference proteome</keyword>
<dbReference type="InterPro" id="IPR002549">
    <property type="entry name" value="AI-2E-like"/>
</dbReference>
<keyword evidence="4" id="KW-1003">Cell membrane</keyword>
<evidence type="ECO:0000256" key="1">
    <source>
        <dbReference type="ARBA" id="ARBA00004651"/>
    </source>
</evidence>
<evidence type="ECO:0000256" key="6">
    <source>
        <dbReference type="ARBA" id="ARBA00022989"/>
    </source>
</evidence>
<evidence type="ECO:0000313" key="10">
    <source>
        <dbReference type="EMBL" id="ADE14965.1"/>
    </source>
</evidence>
<dbReference type="EMBL" id="CP001798">
    <property type="protein sequence ID" value="ADE14965.1"/>
    <property type="molecule type" value="Genomic_DNA"/>
</dbReference>
<evidence type="ECO:0000256" key="4">
    <source>
        <dbReference type="ARBA" id="ARBA00022475"/>
    </source>
</evidence>
<feature type="transmembrane region" description="Helical" evidence="8">
    <location>
        <begin position="152"/>
        <end position="176"/>
    </location>
</feature>
<keyword evidence="6 8" id="KW-1133">Transmembrane helix</keyword>
<reference evidence="9" key="1">
    <citation type="submission" date="2009-10" db="EMBL/GenBank/DDBJ databases">
        <title>Complete genome sequence of Nitrosococcus halophilus Nc4, a salt-adapted, aerobic obligate ammonia-oxidizing sulfur purple bacterium.</title>
        <authorList>
            <consortium name="US DOE Joint Genome Institute"/>
            <person name="Campbell M.A."/>
            <person name="Malfatti S.A."/>
            <person name="Chain P.S.G."/>
            <person name="Heidelberg J.F."/>
            <person name="Ward N.L."/>
            <person name="Ward B.B."/>
            <person name="Klotz M.G."/>
        </authorList>
    </citation>
    <scope>NUCLEOTIDE SEQUENCE</scope>
    <source>
        <strain evidence="9">Nc 4</strain>
    </source>
</reference>